<dbReference type="PANTHER" id="PTHR19346">
    <property type="entry name" value="SUGAR PHOSPHATE TRANSPORTER DOMAIN-CONTAINING PROTEIN"/>
    <property type="match status" value="1"/>
</dbReference>
<dbReference type="InterPro" id="IPR037185">
    <property type="entry name" value="EmrE-like"/>
</dbReference>
<dbReference type="EMBL" id="MTYJ01000046">
    <property type="protein sequence ID" value="OQV18737.1"/>
    <property type="molecule type" value="Genomic_DNA"/>
</dbReference>
<evidence type="ECO:0000313" key="5">
    <source>
        <dbReference type="Proteomes" id="UP000192578"/>
    </source>
</evidence>
<dbReference type="InterPro" id="IPR026505">
    <property type="entry name" value="Solute_c_fam_35_mem_F3/F4"/>
</dbReference>
<evidence type="ECO:0000256" key="2">
    <source>
        <dbReference type="SAM" id="Phobius"/>
    </source>
</evidence>
<feature type="transmembrane region" description="Helical" evidence="2">
    <location>
        <begin position="296"/>
        <end position="318"/>
    </location>
</feature>
<feature type="transmembrane region" description="Helical" evidence="2">
    <location>
        <begin position="264"/>
        <end position="284"/>
    </location>
</feature>
<organism evidence="4 5">
    <name type="scientific">Hypsibius exemplaris</name>
    <name type="common">Freshwater tardigrade</name>
    <dbReference type="NCBI Taxonomy" id="2072580"/>
    <lineage>
        <taxon>Eukaryota</taxon>
        <taxon>Metazoa</taxon>
        <taxon>Ecdysozoa</taxon>
        <taxon>Tardigrada</taxon>
        <taxon>Eutardigrada</taxon>
        <taxon>Parachela</taxon>
        <taxon>Hypsibioidea</taxon>
        <taxon>Hypsibiidae</taxon>
        <taxon>Hypsibius</taxon>
    </lineage>
</organism>
<protein>
    <recommendedName>
        <fullName evidence="3">EamA domain-containing protein</fullName>
    </recommendedName>
</protein>
<dbReference type="Pfam" id="PF00892">
    <property type="entry name" value="EamA"/>
    <property type="match status" value="1"/>
</dbReference>
<feature type="transmembrane region" description="Helical" evidence="2">
    <location>
        <begin position="232"/>
        <end position="252"/>
    </location>
</feature>
<name>A0A1W0WU99_HYPEX</name>
<dbReference type="Proteomes" id="UP000192578">
    <property type="component" value="Unassembled WGS sequence"/>
</dbReference>
<keyword evidence="2" id="KW-0812">Transmembrane</keyword>
<evidence type="ECO:0000256" key="1">
    <source>
        <dbReference type="SAM" id="MobiDB-lite"/>
    </source>
</evidence>
<sequence length="452" mass="49735">MDQPAKGMGTSLFPISTNVYDELPAVKKRSASLNFHSQRVLAHSITRAASLTSETSEIPKATYRFRIIFGLSIIFCIAGLSVCEQQMAKQANTATFRAPFFFLWYSTLIRCFTYPAYLACRLMFEFTRRKIYRWRNWKNSEMNSYQSQTSEFYQSTASGLWRDAKNVFGPNNFTVESAAKYIVPYVLIFIVSNGLFYVAVSKAPVSECVTVASSHIVFVHIISWIFLKEQFLIFKLFAVLICMGGIAFTAYASGTKIQGSSDSLVAAIIVTGSSLSSAIQATGFKRFLGSPNVTQIALFMSLSSVVGCLITWPVFIGLRLAHEEVWDAVTLPVGLMSASGALSSGSSIAYYLGISVVSPVLVSLVKPIQIVLNNGIDLGIRGLDFGLFNAIGTGLVIVGFLMLLVPNELVNIRIRAFVTWLCCGRTAGRLEEEEEVMGKERSESSISWSSCP</sequence>
<comment type="caution">
    <text evidence="4">The sequence shown here is derived from an EMBL/GenBank/DDBJ whole genome shotgun (WGS) entry which is preliminary data.</text>
</comment>
<dbReference type="InterPro" id="IPR000620">
    <property type="entry name" value="EamA_dom"/>
</dbReference>
<feature type="transmembrane region" description="Helical" evidence="2">
    <location>
        <begin position="182"/>
        <end position="200"/>
    </location>
</feature>
<accession>A0A1W0WU99</accession>
<dbReference type="Gene3D" id="1.10.3730.20">
    <property type="match status" value="1"/>
</dbReference>
<dbReference type="OrthoDB" id="10062838at2759"/>
<feature type="transmembrane region" description="Helical" evidence="2">
    <location>
        <begin position="207"/>
        <end position="226"/>
    </location>
</feature>
<dbReference type="GO" id="GO:0016020">
    <property type="term" value="C:membrane"/>
    <property type="evidence" value="ECO:0007669"/>
    <property type="project" value="InterPro"/>
</dbReference>
<dbReference type="SUPFAM" id="SSF103481">
    <property type="entry name" value="Multidrug resistance efflux transporter EmrE"/>
    <property type="match status" value="1"/>
</dbReference>
<keyword evidence="2" id="KW-0472">Membrane</keyword>
<keyword evidence="5" id="KW-1185">Reference proteome</keyword>
<reference evidence="5" key="1">
    <citation type="submission" date="2017-01" db="EMBL/GenBank/DDBJ databases">
        <title>Comparative genomics of anhydrobiosis in the tardigrade Hypsibius dujardini.</title>
        <authorList>
            <person name="Yoshida Y."/>
            <person name="Koutsovoulos G."/>
            <person name="Laetsch D."/>
            <person name="Stevens L."/>
            <person name="Kumar S."/>
            <person name="Horikawa D."/>
            <person name="Ishino K."/>
            <person name="Komine S."/>
            <person name="Tomita M."/>
            <person name="Blaxter M."/>
            <person name="Arakawa K."/>
        </authorList>
    </citation>
    <scope>NUCLEOTIDE SEQUENCE [LARGE SCALE GENOMIC DNA]</scope>
    <source>
        <strain evidence="5">Z151</strain>
    </source>
</reference>
<dbReference type="PANTHER" id="PTHR19346:SF4">
    <property type="entry name" value="SUGAR PHOSPHATE TRANSPORTER DOMAIN-CONTAINING PROTEIN"/>
    <property type="match status" value="1"/>
</dbReference>
<feature type="transmembrane region" description="Helical" evidence="2">
    <location>
        <begin position="386"/>
        <end position="405"/>
    </location>
</feature>
<evidence type="ECO:0000259" key="3">
    <source>
        <dbReference type="Pfam" id="PF00892"/>
    </source>
</evidence>
<proteinExistence type="predicted"/>
<feature type="transmembrane region" description="Helical" evidence="2">
    <location>
        <begin position="63"/>
        <end position="82"/>
    </location>
</feature>
<feature type="region of interest" description="Disordered" evidence="1">
    <location>
        <begin position="433"/>
        <end position="452"/>
    </location>
</feature>
<evidence type="ECO:0000313" key="4">
    <source>
        <dbReference type="EMBL" id="OQV18737.1"/>
    </source>
</evidence>
<gene>
    <name evidence="4" type="ORF">BV898_07176</name>
</gene>
<feature type="transmembrane region" description="Helical" evidence="2">
    <location>
        <begin position="348"/>
        <end position="365"/>
    </location>
</feature>
<feature type="transmembrane region" description="Helical" evidence="2">
    <location>
        <begin position="102"/>
        <end position="124"/>
    </location>
</feature>
<feature type="domain" description="EamA" evidence="3">
    <location>
        <begin position="185"/>
        <end position="249"/>
    </location>
</feature>
<keyword evidence="2" id="KW-1133">Transmembrane helix</keyword>
<dbReference type="AlphaFoldDB" id="A0A1W0WU99"/>